<dbReference type="Proteomes" id="UP000320055">
    <property type="component" value="Unassembled WGS sequence"/>
</dbReference>
<reference evidence="1 2" key="1">
    <citation type="submission" date="2019-01" db="EMBL/GenBank/DDBJ databases">
        <authorList>
            <person name="Brito A."/>
        </authorList>
    </citation>
    <scope>NUCLEOTIDE SEQUENCE [LARGE SCALE GENOMIC DNA]</scope>
    <source>
        <strain evidence="1">1</strain>
    </source>
</reference>
<sequence>MAIAFLALSAVRPVPRLQRDRNSRADTNAPILRVYLMSTQRAFLNEESLIYTVNTHCGI</sequence>
<keyword evidence="2" id="KW-1185">Reference proteome</keyword>
<dbReference type="EMBL" id="CAACVJ010000335">
    <property type="protein sequence ID" value="VEP16064.1"/>
    <property type="molecule type" value="Genomic_DNA"/>
</dbReference>
<dbReference type="AlphaFoldDB" id="A0A563VX77"/>
<protein>
    <submittedName>
        <fullName evidence="1">Uncharacterized protein</fullName>
    </submittedName>
</protein>
<organism evidence="1 2">
    <name type="scientific">Hyella patelloides LEGE 07179</name>
    <dbReference type="NCBI Taxonomy" id="945734"/>
    <lineage>
        <taxon>Bacteria</taxon>
        <taxon>Bacillati</taxon>
        <taxon>Cyanobacteriota</taxon>
        <taxon>Cyanophyceae</taxon>
        <taxon>Pleurocapsales</taxon>
        <taxon>Hyellaceae</taxon>
        <taxon>Hyella</taxon>
    </lineage>
</organism>
<accession>A0A563VX77</accession>
<evidence type="ECO:0000313" key="1">
    <source>
        <dbReference type="EMBL" id="VEP16064.1"/>
    </source>
</evidence>
<name>A0A563VX77_9CYAN</name>
<proteinExistence type="predicted"/>
<gene>
    <name evidence="1" type="ORF">H1P_400020</name>
</gene>
<evidence type="ECO:0000313" key="2">
    <source>
        <dbReference type="Proteomes" id="UP000320055"/>
    </source>
</evidence>